<evidence type="ECO:0000313" key="2">
    <source>
        <dbReference type="EMBL" id="MPN37865.1"/>
    </source>
</evidence>
<dbReference type="InterPro" id="IPR009187">
    <property type="entry name" value="Prok_Ku"/>
</dbReference>
<protein>
    <recommendedName>
        <fullName evidence="3">Ku domain-containing protein</fullName>
    </recommendedName>
</protein>
<accession>A0A645HFQ3</accession>
<feature type="compositionally biased region" description="Low complexity" evidence="1">
    <location>
        <begin position="111"/>
        <end position="129"/>
    </location>
</feature>
<evidence type="ECO:0008006" key="3">
    <source>
        <dbReference type="Google" id="ProtNLM"/>
    </source>
</evidence>
<dbReference type="InterPro" id="IPR016194">
    <property type="entry name" value="SPOC-like_C_dom_sf"/>
</dbReference>
<sequence length="140" mass="14689">MVLQSLLWADEVREPEFAGQVPTAPVTAAEQAMANLLVAQLSEDFDPSMYVDDYQVQLRELVEARLAADEGVITAEPAPAPAATGGEVIDLMAALQASLERKRGGSRDWAAETTAADRATADGPAAGRAAEGGEHRATRG</sequence>
<feature type="compositionally biased region" description="Basic and acidic residues" evidence="1">
    <location>
        <begin position="131"/>
        <end position="140"/>
    </location>
</feature>
<reference evidence="2" key="1">
    <citation type="submission" date="2019-08" db="EMBL/GenBank/DDBJ databases">
        <authorList>
            <person name="Kucharzyk K."/>
            <person name="Murdoch R.W."/>
            <person name="Higgins S."/>
            <person name="Loffler F."/>
        </authorList>
    </citation>
    <scope>NUCLEOTIDE SEQUENCE</scope>
</reference>
<evidence type="ECO:0000256" key="1">
    <source>
        <dbReference type="SAM" id="MobiDB-lite"/>
    </source>
</evidence>
<proteinExistence type="predicted"/>
<gene>
    <name evidence="2" type="ORF">SDC9_185386</name>
</gene>
<feature type="compositionally biased region" description="Basic and acidic residues" evidence="1">
    <location>
        <begin position="101"/>
        <end position="110"/>
    </location>
</feature>
<feature type="region of interest" description="Disordered" evidence="1">
    <location>
        <begin position="101"/>
        <end position="140"/>
    </location>
</feature>
<comment type="caution">
    <text evidence="2">The sequence shown here is derived from an EMBL/GenBank/DDBJ whole genome shotgun (WGS) entry which is preliminary data.</text>
</comment>
<dbReference type="PANTHER" id="PTHR41251:SF1">
    <property type="entry name" value="NON-HOMOLOGOUS END JOINING PROTEIN KU"/>
    <property type="match status" value="1"/>
</dbReference>
<dbReference type="SUPFAM" id="SSF100939">
    <property type="entry name" value="SPOC domain-like"/>
    <property type="match status" value="1"/>
</dbReference>
<organism evidence="2">
    <name type="scientific">bioreactor metagenome</name>
    <dbReference type="NCBI Taxonomy" id="1076179"/>
    <lineage>
        <taxon>unclassified sequences</taxon>
        <taxon>metagenomes</taxon>
        <taxon>ecological metagenomes</taxon>
    </lineage>
</organism>
<dbReference type="PANTHER" id="PTHR41251">
    <property type="entry name" value="NON-HOMOLOGOUS END JOINING PROTEIN KU"/>
    <property type="match status" value="1"/>
</dbReference>
<dbReference type="AlphaFoldDB" id="A0A645HFQ3"/>
<name>A0A645HFQ3_9ZZZZ</name>
<dbReference type="GO" id="GO:0003690">
    <property type="term" value="F:double-stranded DNA binding"/>
    <property type="evidence" value="ECO:0007669"/>
    <property type="project" value="TreeGrafter"/>
</dbReference>
<dbReference type="EMBL" id="VSSQ01092754">
    <property type="protein sequence ID" value="MPN37865.1"/>
    <property type="molecule type" value="Genomic_DNA"/>
</dbReference>